<organism evidence="2 3">
    <name type="scientific">Flavobacterium piscis</name>
    <dbReference type="NCBI Taxonomy" id="1114874"/>
    <lineage>
        <taxon>Bacteria</taxon>
        <taxon>Pseudomonadati</taxon>
        <taxon>Bacteroidota</taxon>
        <taxon>Flavobacteriia</taxon>
        <taxon>Flavobacteriales</taxon>
        <taxon>Flavobacteriaceae</taxon>
        <taxon>Flavobacterium</taxon>
    </lineage>
</organism>
<evidence type="ECO:0000256" key="1">
    <source>
        <dbReference type="SAM" id="SignalP"/>
    </source>
</evidence>
<sequence length="90" mass="10142">MKKLIFSLVATVMITSFGFANPNEPVKEKKDEKASKEKVKREEEVKKVSCSITIGDYTYSSTYSCFFCWGGSDDGCKAALLDFIELCQNY</sequence>
<keyword evidence="1" id="KW-0732">Signal</keyword>
<keyword evidence="3" id="KW-1185">Reference proteome</keyword>
<proteinExistence type="predicted"/>
<dbReference type="RefSeq" id="WP_310276883.1">
    <property type="nucleotide sequence ID" value="NZ_JAVDWQ010000001.1"/>
</dbReference>
<evidence type="ECO:0000313" key="2">
    <source>
        <dbReference type="EMBL" id="MDR7208341.1"/>
    </source>
</evidence>
<evidence type="ECO:0000313" key="3">
    <source>
        <dbReference type="Proteomes" id="UP001269081"/>
    </source>
</evidence>
<name>A0ABU1Y286_9FLAO</name>
<feature type="chain" id="PRO_5045056290" evidence="1">
    <location>
        <begin position="23"/>
        <end position="90"/>
    </location>
</feature>
<gene>
    <name evidence="2" type="ORF">J2W48_000262</name>
</gene>
<reference evidence="2 3" key="1">
    <citation type="submission" date="2023-07" db="EMBL/GenBank/DDBJ databases">
        <title>Sorghum-associated microbial communities from plants grown in Nebraska, USA.</title>
        <authorList>
            <person name="Schachtman D."/>
        </authorList>
    </citation>
    <scope>NUCLEOTIDE SEQUENCE [LARGE SCALE GENOMIC DNA]</scope>
    <source>
        <strain evidence="2 3">4129</strain>
    </source>
</reference>
<dbReference type="Proteomes" id="UP001269081">
    <property type="component" value="Unassembled WGS sequence"/>
</dbReference>
<protein>
    <submittedName>
        <fullName evidence="2">Uncharacterized protein</fullName>
    </submittedName>
</protein>
<dbReference type="EMBL" id="JAVDWQ010000001">
    <property type="protein sequence ID" value="MDR7208341.1"/>
    <property type="molecule type" value="Genomic_DNA"/>
</dbReference>
<accession>A0ABU1Y286</accession>
<comment type="caution">
    <text evidence="2">The sequence shown here is derived from an EMBL/GenBank/DDBJ whole genome shotgun (WGS) entry which is preliminary data.</text>
</comment>
<feature type="signal peptide" evidence="1">
    <location>
        <begin position="1"/>
        <end position="22"/>
    </location>
</feature>